<keyword evidence="1" id="KW-0472">Membrane</keyword>
<feature type="transmembrane region" description="Helical" evidence="1">
    <location>
        <begin position="65"/>
        <end position="84"/>
    </location>
</feature>
<organism evidence="2 3">
    <name type="scientific">Glycomyces buryatensis</name>
    <dbReference type="NCBI Taxonomy" id="2570927"/>
    <lineage>
        <taxon>Bacteria</taxon>
        <taxon>Bacillati</taxon>
        <taxon>Actinomycetota</taxon>
        <taxon>Actinomycetes</taxon>
        <taxon>Glycomycetales</taxon>
        <taxon>Glycomycetaceae</taxon>
        <taxon>Glycomyces</taxon>
    </lineage>
</organism>
<sequence length="109" mass="11294">MIAVAHIAAFAFIVPWGDWFAGSLRSGEADLGSVADFWALPGGIVLPTVLTGLLMIRLGRQGQRLGIGFGIALIVWAGFCVFLLGPSGFLGVLVPAGFLIAAAVVDRKA</sequence>
<keyword evidence="1" id="KW-0812">Transmembrane</keyword>
<evidence type="ECO:0000313" key="3">
    <source>
        <dbReference type="Proteomes" id="UP000308760"/>
    </source>
</evidence>
<gene>
    <name evidence="2" type="ORF">FAB82_11770</name>
</gene>
<dbReference type="EMBL" id="STGY01000044">
    <property type="protein sequence ID" value="THV41480.1"/>
    <property type="molecule type" value="Genomic_DNA"/>
</dbReference>
<evidence type="ECO:0000256" key="1">
    <source>
        <dbReference type="SAM" id="Phobius"/>
    </source>
</evidence>
<reference evidence="2 3" key="2">
    <citation type="submission" date="2019-05" db="EMBL/GenBank/DDBJ databases">
        <title>Glycomyces buryatensis sp. nov.</title>
        <authorList>
            <person name="Nikitina E."/>
        </authorList>
    </citation>
    <scope>NUCLEOTIDE SEQUENCE [LARGE SCALE GENOMIC DNA]</scope>
    <source>
        <strain evidence="2 3">18</strain>
    </source>
</reference>
<feature type="transmembrane region" description="Helical" evidence="1">
    <location>
        <begin position="36"/>
        <end position="58"/>
    </location>
</feature>
<evidence type="ECO:0000313" key="2">
    <source>
        <dbReference type="EMBL" id="THV41480.1"/>
    </source>
</evidence>
<feature type="transmembrane region" description="Helical" evidence="1">
    <location>
        <begin position="90"/>
        <end position="106"/>
    </location>
</feature>
<dbReference type="Proteomes" id="UP000308760">
    <property type="component" value="Unassembled WGS sequence"/>
</dbReference>
<name>A0A4S8QB35_9ACTN</name>
<dbReference type="OrthoDB" id="5122281at2"/>
<keyword evidence="3" id="KW-1185">Reference proteome</keyword>
<dbReference type="AlphaFoldDB" id="A0A4S8QB35"/>
<protein>
    <submittedName>
        <fullName evidence="2">Uncharacterized protein</fullName>
    </submittedName>
</protein>
<proteinExistence type="predicted"/>
<reference evidence="3" key="1">
    <citation type="submission" date="2019-04" db="EMBL/GenBank/DDBJ databases">
        <title>Nocardioides xinjiangensis sp. nov.</title>
        <authorList>
            <person name="Liu S."/>
        </authorList>
    </citation>
    <scope>NUCLEOTIDE SEQUENCE [LARGE SCALE GENOMIC DNA]</scope>
    <source>
        <strain evidence="3">18</strain>
    </source>
</reference>
<keyword evidence="1" id="KW-1133">Transmembrane helix</keyword>
<accession>A0A4S8QB35</accession>
<comment type="caution">
    <text evidence="2">The sequence shown here is derived from an EMBL/GenBank/DDBJ whole genome shotgun (WGS) entry which is preliminary data.</text>
</comment>